<proteinExistence type="predicted"/>
<organism evidence="2">
    <name type="scientific">Colletotrichum graminicola (strain M1.001 / M2 / FGSC 10212)</name>
    <name type="common">Maize anthracnose fungus</name>
    <name type="synonym">Glomerella graminicola</name>
    <dbReference type="NCBI Taxonomy" id="645133"/>
    <lineage>
        <taxon>Eukaryota</taxon>
        <taxon>Fungi</taxon>
        <taxon>Dikarya</taxon>
        <taxon>Ascomycota</taxon>
        <taxon>Pezizomycotina</taxon>
        <taxon>Sordariomycetes</taxon>
        <taxon>Hypocreomycetidae</taxon>
        <taxon>Glomerellales</taxon>
        <taxon>Glomerellaceae</taxon>
        <taxon>Colletotrichum</taxon>
        <taxon>Colletotrichum graminicola species complex</taxon>
    </lineage>
</organism>
<dbReference type="Proteomes" id="UP000008782">
    <property type="component" value="Unassembled WGS sequence"/>
</dbReference>
<dbReference type="GeneID" id="24415546"/>
<sequence>MRLPFAPRLRLGVASMIPGIRVGRDGSEGVVRRPAMPKREGFEKGSMPAVWLWLLHVRH</sequence>
<dbReference type="VEuPathDB" id="FungiDB:GLRG_10181"/>
<gene>
    <name evidence="1" type="ORF">GLRG_10181</name>
</gene>
<protein>
    <submittedName>
        <fullName evidence="1">Uncharacterized protein</fullName>
    </submittedName>
</protein>
<accession>E3QVZ9</accession>
<reference evidence="2" key="1">
    <citation type="journal article" date="2012" name="Nat. Genet.">
        <title>Lifestyle transitions in plant pathogenic Colletotrichum fungi deciphered by genome and transcriptome analyses.</title>
        <authorList>
            <person name="O'Connell R.J."/>
            <person name="Thon M.R."/>
            <person name="Hacquard S."/>
            <person name="Amyotte S.G."/>
            <person name="Kleemann J."/>
            <person name="Torres M.F."/>
            <person name="Damm U."/>
            <person name="Buiate E.A."/>
            <person name="Epstein L."/>
            <person name="Alkan N."/>
            <person name="Altmueller J."/>
            <person name="Alvarado-Balderrama L."/>
            <person name="Bauser C.A."/>
            <person name="Becker C."/>
            <person name="Birren B.W."/>
            <person name="Chen Z."/>
            <person name="Choi J."/>
            <person name="Crouch J.A."/>
            <person name="Duvick J.P."/>
            <person name="Farman M.A."/>
            <person name="Gan P."/>
            <person name="Heiman D."/>
            <person name="Henrissat B."/>
            <person name="Howard R.J."/>
            <person name="Kabbage M."/>
            <person name="Koch C."/>
            <person name="Kracher B."/>
            <person name="Kubo Y."/>
            <person name="Law A.D."/>
            <person name="Lebrun M.-H."/>
            <person name="Lee Y.-H."/>
            <person name="Miyara I."/>
            <person name="Moore N."/>
            <person name="Neumann U."/>
            <person name="Nordstroem K."/>
            <person name="Panaccione D.G."/>
            <person name="Panstruga R."/>
            <person name="Place M."/>
            <person name="Proctor R.H."/>
            <person name="Prusky D."/>
            <person name="Rech G."/>
            <person name="Reinhardt R."/>
            <person name="Rollins J.A."/>
            <person name="Rounsley S."/>
            <person name="Schardl C.L."/>
            <person name="Schwartz D.C."/>
            <person name="Shenoy N."/>
            <person name="Shirasu K."/>
            <person name="Sikhakolli U.R."/>
            <person name="Stueber K."/>
            <person name="Sukno S.A."/>
            <person name="Sweigard J.A."/>
            <person name="Takano Y."/>
            <person name="Takahara H."/>
            <person name="Trail F."/>
            <person name="van der Does H.C."/>
            <person name="Voll L.M."/>
            <person name="Will I."/>
            <person name="Young S."/>
            <person name="Zeng Q."/>
            <person name="Zhang J."/>
            <person name="Zhou S."/>
            <person name="Dickman M.B."/>
            <person name="Schulze-Lefert P."/>
            <person name="Ver Loren van Themaat E."/>
            <person name="Ma L.-J."/>
            <person name="Vaillancourt L.J."/>
        </authorList>
    </citation>
    <scope>NUCLEOTIDE SEQUENCE [LARGE SCALE GENOMIC DNA]</scope>
    <source>
        <strain evidence="2">M1.001 / M2 / FGSC 10212</strain>
    </source>
</reference>
<name>E3QVZ9_COLGM</name>
<dbReference type="AlphaFoldDB" id="E3QVZ9"/>
<keyword evidence="2" id="KW-1185">Reference proteome</keyword>
<evidence type="ECO:0000313" key="1">
    <source>
        <dbReference type="EMBL" id="EFQ35037.1"/>
    </source>
</evidence>
<dbReference type="EMBL" id="GG697387">
    <property type="protein sequence ID" value="EFQ35037.1"/>
    <property type="molecule type" value="Genomic_DNA"/>
</dbReference>
<dbReference type="HOGENOM" id="CLU_2960634_0_0_1"/>
<dbReference type="RefSeq" id="XP_008099057.1">
    <property type="nucleotide sequence ID" value="XM_008100866.1"/>
</dbReference>
<evidence type="ECO:0000313" key="2">
    <source>
        <dbReference type="Proteomes" id="UP000008782"/>
    </source>
</evidence>